<feature type="binding site" evidence="16">
    <location>
        <begin position="193"/>
        <end position="195"/>
    </location>
    <ligand>
        <name>beta-D-galactose</name>
        <dbReference type="ChEBI" id="CHEBI:27667"/>
    </ligand>
</feature>
<evidence type="ECO:0000256" key="13">
    <source>
        <dbReference type="PIRNR" id="PIRNR005096"/>
    </source>
</evidence>
<dbReference type="InterPro" id="IPR047215">
    <property type="entry name" value="Galactose_mutarotase-like"/>
</dbReference>
<evidence type="ECO:0000313" key="18">
    <source>
        <dbReference type="Proteomes" id="UP001153636"/>
    </source>
</evidence>
<dbReference type="EMBL" id="OV651822">
    <property type="protein sequence ID" value="CAH1100884.1"/>
    <property type="molecule type" value="Genomic_DNA"/>
</dbReference>
<evidence type="ECO:0000256" key="11">
    <source>
        <dbReference type="ARBA" id="ARBA00023277"/>
    </source>
</evidence>
<evidence type="ECO:0000256" key="3">
    <source>
        <dbReference type="ARBA" id="ARBA00004496"/>
    </source>
</evidence>
<evidence type="ECO:0000256" key="6">
    <source>
        <dbReference type="ARBA" id="ARBA00006206"/>
    </source>
</evidence>
<dbReference type="PANTHER" id="PTHR10091:SF0">
    <property type="entry name" value="GALACTOSE MUTAROTASE"/>
    <property type="match status" value="1"/>
</dbReference>
<evidence type="ECO:0000256" key="10">
    <source>
        <dbReference type="ARBA" id="ARBA00023235"/>
    </source>
</evidence>
<keyword evidence="18" id="KW-1185">Reference proteome</keyword>
<protein>
    <recommendedName>
        <fullName evidence="13">Aldose 1-epimerase</fullName>
        <ecNumber evidence="13">5.1.3.3</ecNumber>
    </recommendedName>
</protein>
<keyword evidence="10 13" id="KW-0413">Isomerase</keyword>
<keyword evidence="9" id="KW-0597">Phosphoprotein</keyword>
<dbReference type="InterPro" id="IPR008183">
    <property type="entry name" value="Aldose_1/G6P_1-epimerase"/>
</dbReference>
<dbReference type="InterPro" id="IPR011013">
    <property type="entry name" value="Gal_mutarotase_sf_dom"/>
</dbReference>
<dbReference type="Proteomes" id="UP001153636">
    <property type="component" value="Chromosome 10"/>
</dbReference>
<comment type="pathway">
    <text evidence="4">Carbohydrate metabolism; galactose metabolism.</text>
</comment>
<dbReference type="GO" id="GO:0006006">
    <property type="term" value="P:glucose metabolic process"/>
    <property type="evidence" value="ECO:0007669"/>
    <property type="project" value="TreeGrafter"/>
</dbReference>
<dbReference type="CDD" id="cd09019">
    <property type="entry name" value="galactose_mutarotase_like"/>
    <property type="match status" value="1"/>
</dbReference>
<dbReference type="PIRSF" id="PIRSF005096">
    <property type="entry name" value="GALM"/>
    <property type="match status" value="1"/>
</dbReference>
<evidence type="ECO:0000256" key="15">
    <source>
        <dbReference type="PIRSR" id="PIRSR005096-2"/>
    </source>
</evidence>
<comment type="similarity">
    <text evidence="6 13">Belongs to the aldose epimerase family.</text>
</comment>
<dbReference type="GO" id="GO:0033499">
    <property type="term" value="P:galactose catabolic process via UDP-galactose, Leloir pathway"/>
    <property type="evidence" value="ECO:0007669"/>
    <property type="project" value="TreeGrafter"/>
</dbReference>
<dbReference type="InterPro" id="IPR018052">
    <property type="entry name" value="Ald1_epimerase_CS"/>
</dbReference>
<sequence length="363" mass="40720">MSCLNKGNSELSEVYLKIDNFGEIEEKGVKKIIKRFTWKSTSKVEIQVINYGGTITSVKVPDRDLRIHDVVLGFNKIEDYLKADNPYFGCTVGRVANRIAQGKMKIEGKEYQLAINNGPNHLHGGIKGFDKVVWEYTVRNNQLVLSYLSPDLEEGYPGALLVNVTFELNERDEFIINYKAATTKPTVVNLTNHSYFNLAGDHTSFEEIYKHQVYIDAKEITEVNDDLIPTGKFLQVTDTPFNFTKTQCLGNVISSVPGGGFDHNFCLTPCGGLQKVAARVKDPGSGRVLEVYTDQRGIQFYTGNFLPEDCHLNGKNGVIKKHGAFCLETQNFPDSVNQAKFPSPLLYPGETYNTTTIYKFLVE</sequence>
<accession>A0A9P0CKM4</accession>
<evidence type="ECO:0000256" key="5">
    <source>
        <dbReference type="ARBA" id="ARBA00005028"/>
    </source>
</evidence>
<dbReference type="Pfam" id="PF01263">
    <property type="entry name" value="Aldose_epim"/>
    <property type="match status" value="1"/>
</dbReference>
<keyword evidence="8" id="KW-0963">Cytoplasm</keyword>
<comment type="function">
    <text evidence="12">Mutarotase that catalyzes the interconversion of beta-D-galactose and alpha-D-galactose during galactose metabolism. Beta-D-galactose is metabolized in the liver into glucose 1-phosphate, the primary metabolic fuel, by the action of four enzymes that constitute the Leloir pathway: GALM, GALK1 (galactokinase), GALT (galactose-1-phosphate uridylyltransferase) and GALE (UDP-galactose-4'-epimerase). Involved in the maintenance of the equilibrium between the beta- and alpha-anomers of galactose, therefore ensuring a sufficient supply of the alpha-anomer for GALK1. Also active on D-glucose although shows a preference for galactose over glucose.</text>
</comment>
<comment type="catalytic activity">
    <reaction evidence="1 13">
        <text>alpha-D-glucose = beta-D-glucose</text>
        <dbReference type="Rhea" id="RHEA:10264"/>
        <dbReference type="ChEBI" id="CHEBI:15903"/>
        <dbReference type="ChEBI" id="CHEBI:17925"/>
        <dbReference type="EC" id="5.1.3.3"/>
    </reaction>
</comment>
<evidence type="ECO:0000256" key="14">
    <source>
        <dbReference type="PIRSR" id="PIRSR005096-1"/>
    </source>
</evidence>
<reference evidence="17" key="1">
    <citation type="submission" date="2022-01" db="EMBL/GenBank/DDBJ databases">
        <authorList>
            <person name="King R."/>
        </authorList>
    </citation>
    <scope>NUCLEOTIDE SEQUENCE</scope>
</reference>
<organism evidence="17 18">
    <name type="scientific">Psylliodes chrysocephalus</name>
    <dbReference type="NCBI Taxonomy" id="3402493"/>
    <lineage>
        <taxon>Eukaryota</taxon>
        <taxon>Metazoa</taxon>
        <taxon>Ecdysozoa</taxon>
        <taxon>Arthropoda</taxon>
        <taxon>Hexapoda</taxon>
        <taxon>Insecta</taxon>
        <taxon>Pterygota</taxon>
        <taxon>Neoptera</taxon>
        <taxon>Endopterygota</taxon>
        <taxon>Coleoptera</taxon>
        <taxon>Polyphaga</taxon>
        <taxon>Cucujiformia</taxon>
        <taxon>Chrysomeloidea</taxon>
        <taxon>Chrysomelidae</taxon>
        <taxon>Galerucinae</taxon>
        <taxon>Alticini</taxon>
        <taxon>Psylliodes</taxon>
    </lineage>
</organism>
<feature type="active site" description="Proton acceptor" evidence="14">
    <location>
        <position position="328"/>
    </location>
</feature>
<evidence type="ECO:0000256" key="1">
    <source>
        <dbReference type="ARBA" id="ARBA00001614"/>
    </source>
</evidence>
<dbReference type="FunFam" id="2.70.98.10:FF:000003">
    <property type="entry name" value="Aldose 1-epimerase"/>
    <property type="match status" value="1"/>
</dbReference>
<dbReference type="InterPro" id="IPR014718">
    <property type="entry name" value="GH-type_carb-bd"/>
</dbReference>
<evidence type="ECO:0000313" key="17">
    <source>
        <dbReference type="EMBL" id="CAH1100884.1"/>
    </source>
</evidence>
<dbReference type="GO" id="GO:0005737">
    <property type="term" value="C:cytoplasm"/>
    <property type="evidence" value="ECO:0007669"/>
    <property type="project" value="UniProtKB-SubCell"/>
</dbReference>
<proteinExistence type="inferred from homology"/>
<gene>
    <name evidence="17" type="ORF">PSYICH_LOCUS2134</name>
</gene>
<dbReference type="SUPFAM" id="SSF74650">
    <property type="entry name" value="Galactose mutarotase-like"/>
    <property type="match status" value="1"/>
</dbReference>
<evidence type="ECO:0000256" key="12">
    <source>
        <dbReference type="ARBA" id="ARBA00045743"/>
    </source>
</evidence>
<comment type="catalytic activity">
    <reaction evidence="2">
        <text>alpha-D-galactose = beta-D-galactose</text>
        <dbReference type="Rhea" id="RHEA:28675"/>
        <dbReference type="ChEBI" id="CHEBI:27667"/>
        <dbReference type="ChEBI" id="CHEBI:28061"/>
        <dbReference type="EC" id="5.1.3.3"/>
    </reaction>
    <physiologicalReaction direction="right-to-left" evidence="2">
        <dbReference type="Rhea" id="RHEA:28677"/>
    </physiologicalReaction>
</comment>
<dbReference type="InterPro" id="IPR015443">
    <property type="entry name" value="Aldose_1-epimerase"/>
</dbReference>
<name>A0A9P0CKM4_9CUCU</name>
<dbReference type="GO" id="GO:0030246">
    <property type="term" value="F:carbohydrate binding"/>
    <property type="evidence" value="ECO:0007669"/>
    <property type="project" value="InterPro"/>
</dbReference>
<dbReference type="NCBIfam" id="NF008277">
    <property type="entry name" value="PRK11055.1"/>
    <property type="match status" value="1"/>
</dbReference>
<evidence type="ECO:0000256" key="8">
    <source>
        <dbReference type="ARBA" id="ARBA00022490"/>
    </source>
</evidence>
<evidence type="ECO:0000256" key="16">
    <source>
        <dbReference type="PIRSR" id="PIRSR005096-3"/>
    </source>
</evidence>
<comment type="subcellular location">
    <subcellularLocation>
        <location evidence="3">Cytoplasm</location>
    </subcellularLocation>
</comment>
<dbReference type="Gene3D" id="2.70.98.10">
    <property type="match status" value="1"/>
</dbReference>
<dbReference type="AlphaFoldDB" id="A0A9P0CKM4"/>
<keyword evidence="11 13" id="KW-0119">Carbohydrate metabolism</keyword>
<evidence type="ECO:0000256" key="7">
    <source>
        <dbReference type="ARBA" id="ARBA00011245"/>
    </source>
</evidence>
<dbReference type="EC" id="5.1.3.3" evidence="13"/>
<dbReference type="GO" id="GO:0004034">
    <property type="term" value="F:aldose 1-epimerase activity"/>
    <property type="evidence" value="ECO:0007669"/>
    <property type="project" value="UniProtKB-EC"/>
</dbReference>
<comment type="pathway">
    <text evidence="5 13">Carbohydrate metabolism; hexose metabolism.</text>
</comment>
<dbReference type="PANTHER" id="PTHR10091">
    <property type="entry name" value="ALDOSE-1-EPIMERASE"/>
    <property type="match status" value="1"/>
</dbReference>
<evidence type="ECO:0000256" key="4">
    <source>
        <dbReference type="ARBA" id="ARBA00004947"/>
    </source>
</evidence>
<feature type="binding site" evidence="15">
    <location>
        <position position="262"/>
    </location>
    <ligand>
        <name>beta-D-galactose</name>
        <dbReference type="ChEBI" id="CHEBI:27667"/>
    </ligand>
</feature>
<feature type="binding site" evidence="16">
    <location>
        <begin position="97"/>
        <end position="98"/>
    </location>
    <ligand>
        <name>beta-D-galactose</name>
        <dbReference type="ChEBI" id="CHEBI:27667"/>
    </ligand>
</feature>
<dbReference type="OrthoDB" id="274691at2759"/>
<evidence type="ECO:0000256" key="2">
    <source>
        <dbReference type="ARBA" id="ARBA00001712"/>
    </source>
</evidence>
<evidence type="ECO:0000256" key="9">
    <source>
        <dbReference type="ARBA" id="ARBA00022553"/>
    </source>
</evidence>
<comment type="subunit">
    <text evidence="7">Monomer.</text>
</comment>
<dbReference type="PROSITE" id="PS00545">
    <property type="entry name" value="ALDOSE_1_EPIMERASE"/>
    <property type="match status" value="1"/>
</dbReference>
<feature type="active site" description="Proton donor" evidence="14">
    <location>
        <position position="193"/>
    </location>
</feature>